<dbReference type="Gene3D" id="3.40.50.1820">
    <property type="entry name" value="alpha/beta hydrolase"/>
    <property type="match status" value="1"/>
</dbReference>
<dbReference type="GO" id="GO:0016042">
    <property type="term" value="P:lipid catabolic process"/>
    <property type="evidence" value="ECO:0007669"/>
    <property type="project" value="UniProtKB-KW"/>
</dbReference>
<name>A0A1B7N709_9AGAM</name>
<keyword evidence="4" id="KW-0443">Lipid metabolism</keyword>
<proteinExistence type="predicted"/>
<sequence>MSFLSNPIMTSSLERENSTPHVSSYPKRSPLGALFSRTLPRYSGQYPVGVHDTELSIPKQSFGNFNHKSMPDAEVGLTIDTVMFTLFYPTTSPRNKNCQAVWFPRLVATIDGFLKMAKRTPNLVYRAIAYPSAVLAIWGTAFPAIEDAPLMSPPPHLSKWPVIIFSHGVGCSRLMYSAFCGEMASRGYVVVAIEHRDGTGPSSRITAKGGVQRDCHWLDWTDLHWVNLDEQPKCDNTLRHVQLEVRQAELEQVIMALDFISQGQKVTQTRFSKGNWSWTPWTCIDPSSPIMVGHSFGGSLALAAAADIRFNFSHVIAFDPATQRLAPWRRQICTPLLIINSEEFFLGAEFKILEEVAATASSCHTFLLRGATHPAFSDVFLILPDYINRLVGLAADPLRIIGLTIDTVVKFLHSDTEDAWEQVPRMDGRAVSKGLRNLGELVKFQHTYR</sequence>
<dbReference type="STRING" id="1314800.A0A1B7N709"/>
<evidence type="ECO:0000256" key="2">
    <source>
        <dbReference type="ARBA" id="ARBA00022801"/>
    </source>
</evidence>
<accession>A0A1B7N709</accession>
<evidence type="ECO:0000256" key="5">
    <source>
        <dbReference type="SAM" id="MobiDB-lite"/>
    </source>
</evidence>
<dbReference type="SUPFAM" id="SSF53474">
    <property type="entry name" value="alpha/beta-Hydrolases"/>
    <property type="match status" value="1"/>
</dbReference>
<dbReference type="Proteomes" id="UP000092154">
    <property type="component" value="Unassembled WGS sequence"/>
</dbReference>
<dbReference type="OrthoDB" id="2363873at2759"/>
<keyword evidence="7" id="KW-1185">Reference proteome</keyword>
<evidence type="ECO:0000313" key="7">
    <source>
        <dbReference type="Proteomes" id="UP000092154"/>
    </source>
</evidence>
<evidence type="ECO:0000256" key="1">
    <source>
        <dbReference type="ARBA" id="ARBA00013201"/>
    </source>
</evidence>
<feature type="compositionally biased region" description="Polar residues" evidence="5">
    <location>
        <begin position="1"/>
        <end position="12"/>
    </location>
</feature>
<evidence type="ECO:0000313" key="6">
    <source>
        <dbReference type="EMBL" id="OAX40639.1"/>
    </source>
</evidence>
<dbReference type="PANTHER" id="PTHR10272:SF0">
    <property type="entry name" value="PLATELET-ACTIVATING FACTOR ACETYLHYDROLASE"/>
    <property type="match status" value="1"/>
</dbReference>
<keyword evidence="3" id="KW-0442">Lipid degradation</keyword>
<dbReference type="GO" id="GO:0003847">
    <property type="term" value="F:1-alkyl-2-acetylglycerophosphocholine esterase activity"/>
    <property type="evidence" value="ECO:0007669"/>
    <property type="project" value="UniProtKB-EC"/>
</dbReference>
<dbReference type="AlphaFoldDB" id="A0A1B7N709"/>
<reference evidence="6 7" key="1">
    <citation type="submission" date="2016-06" db="EMBL/GenBank/DDBJ databases">
        <title>Comparative genomics of the ectomycorrhizal sister species Rhizopogon vinicolor and Rhizopogon vesiculosus (Basidiomycota: Boletales) reveals a divergence of the mating type B locus.</title>
        <authorList>
            <consortium name="DOE Joint Genome Institute"/>
            <person name="Mujic A.B."/>
            <person name="Kuo A."/>
            <person name="Tritt A."/>
            <person name="Lipzen A."/>
            <person name="Chen C."/>
            <person name="Johnson J."/>
            <person name="Sharma A."/>
            <person name="Barry K."/>
            <person name="Grigoriev I.V."/>
            <person name="Spatafora J.W."/>
        </authorList>
    </citation>
    <scope>NUCLEOTIDE SEQUENCE [LARGE SCALE GENOMIC DNA]</scope>
    <source>
        <strain evidence="6 7">AM-OR11-026</strain>
    </source>
</reference>
<dbReference type="InParanoid" id="A0A1B7N709"/>
<evidence type="ECO:0000256" key="4">
    <source>
        <dbReference type="ARBA" id="ARBA00023098"/>
    </source>
</evidence>
<feature type="region of interest" description="Disordered" evidence="5">
    <location>
        <begin position="1"/>
        <end position="25"/>
    </location>
</feature>
<dbReference type="EMBL" id="KV448205">
    <property type="protein sequence ID" value="OAX40639.1"/>
    <property type="molecule type" value="Genomic_DNA"/>
</dbReference>
<keyword evidence="2 6" id="KW-0378">Hydrolase</keyword>
<dbReference type="Pfam" id="PF03403">
    <property type="entry name" value="PAF-AH_p_II"/>
    <property type="match status" value="1"/>
</dbReference>
<dbReference type="InterPro" id="IPR029058">
    <property type="entry name" value="AB_hydrolase_fold"/>
</dbReference>
<dbReference type="FunCoup" id="A0A1B7N709">
    <property type="interactions" value="12"/>
</dbReference>
<dbReference type="PANTHER" id="PTHR10272">
    <property type="entry name" value="PLATELET-ACTIVATING FACTOR ACETYLHYDROLASE"/>
    <property type="match status" value="1"/>
</dbReference>
<organism evidence="6 7">
    <name type="scientific">Rhizopogon vinicolor AM-OR11-026</name>
    <dbReference type="NCBI Taxonomy" id="1314800"/>
    <lineage>
        <taxon>Eukaryota</taxon>
        <taxon>Fungi</taxon>
        <taxon>Dikarya</taxon>
        <taxon>Basidiomycota</taxon>
        <taxon>Agaricomycotina</taxon>
        <taxon>Agaricomycetes</taxon>
        <taxon>Agaricomycetidae</taxon>
        <taxon>Boletales</taxon>
        <taxon>Suillineae</taxon>
        <taxon>Rhizopogonaceae</taxon>
        <taxon>Rhizopogon</taxon>
    </lineage>
</organism>
<evidence type="ECO:0000256" key="3">
    <source>
        <dbReference type="ARBA" id="ARBA00022963"/>
    </source>
</evidence>
<dbReference type="EC" id="3.1.1.47" evidence="1"/>
<protein>
    <recommendedName>
        <fullName evidence="1">1-alkyl-2-acetylglycerophosphocholine esterase</fullName>
        <ecNumber evidence="1">3.1.1.47</ecNumber>
    </recommendedName>
</protein>
<gene>
    <name evidence="6" type="ORF">K503DRAFT_687139</name>
</gene>